<dbReference type="SUPFAM" id="SSF52172">
    <property type="entry name" value="CheY-like"/>
    <property type="match status" value="2"/>
</dbReference>
<feature type="domain" description="Histidine kinase" evidence="7">
    <location>
        <begin position="684"/>
        <end position="908"/>
    </location>
</feature>
<dbReference type="InterPro" id="IPR036890">
    <property type="entry name" value="HATPase_C_sf"/>
</dbReference>
<dbReference type="Gene3D" id="3.30.565.10">
    <property type="entry name" value="Histidine kinase-like ATPase, C-terminal domain"/>
    <property type="match status" value="1"/>
</dbReference>
<name>A0A1F5R419_9BACT</name>
<evidence type="ECO:0000256" key="1">
    <source>
        <dbReference type="ARBA" id="ARBA00000085"/>
    </source>
</evidence>
<dbReference type="SMART" id="SM00388">
    <property type="entry name" value="HisKA"/>
    <property type="match status" value="1"/>
</dbReference>
<dbReference type="AlphaFoldDB" id="A0A1F5R419"/>
<dbReference type="Pfam" id="PF00989">
    <property type="entry name" value="PAS"/>
    <property type="match status" value="1"/>
</dbReference>
<dbReference type="InterPro" id="IPR013767">
    <property type="entry name" value="PAS_fold"/>
</dbReference>
<evidence type="ECO:0000313" key="11">
    <source>
        <dbReference type="EMBL" id="OGF09212.1"/>
    </source>
</evidence>
<accession>A0A1F5R419</accession>
<evidence type="ECO:0000256" key="5">
    <source>
        <dbReference type="ARBA" id="ARBA00022777"/>
    </source>
</evidence>
<dbReference type="InterPro" id="IPR003594">
    <property type="entry name" value="HATPase_dom"/>
</dbReference>
<evidence type="ECO:0000259" key="10">
    <source>
        <dbReference type="PROSITE" id="PS50113"/>
    </source>
</evidence>
<reference evidence="11 12" key="1">
    <citation type="journal article" date="2016" name="Nat. Commun.">
        <title>Thousands of microbial genomes shed light on interconnected biogeochemical processes in an aquifer system.</title>
        <authorList>
            <person name="Anantharaman K."/>
            <person name="Brown C.T."/>
            <person name="Hug L.A."/>
            <person name="Sharon I."/>
            <person name="Castelle C.J."/>
            <person name="Probst A.J."/>
            <person name="Thomas B.C."/>
            <person name="Singh A."/>
            <person name="Wilkins M.J."/>
            <person name="Karaoz U."/>
            <person name="Brodie E.L."/>
            <person name="Williams K.H."/>
            <person name="Hubbard S.S."/>
            <person name="Banfield J.F."/>
        </authorList>
    </citation>
    <scope>NUCLEOTIDE SEQUENCE [LARGE SCALE GENOMIC DNA]</scope>
</reference>
<evidence type="ECO:0000313" key="12">
    <source>
        <dbReference type="Proteomes" id="UP000177230"/>
    </source>
</evidence>
<feature type="domain" description="PAC" evidence="10">
    <location>
        <begin position="619"/>
        <end position="671"/>
    </location>
</feature>
<dbReference type="CDD" id="cd17534">
    <property type="entry name" value="REC_DC-like"/>
    <property type="match status" value="1"/>
</dbReference>
<dbReference type="InterPro" id="IPR029016">
    <property type="entry name" value="GAF-like_dom_sf"/>
</dbReference>
<dbReference type="Pfam" id="PF13188">
    <property type="entry name" value="PAS_8"/>
    <property type="match status" value="1"/>
</dbReference>
<sequence length="1048" mass="117382">MPKYRILVVEDEAIVARDICKRLEELGYQVAATADNGESALAQAREQKPDLVLMDIVIKGKHDGIYVANIIKNEMGIPLIYLTAYADDATVERAKVAEPFGYIIKPFNDRDLNVTIQMALYRNRMEKKLADREERYRDLFENTSDIIMLLDEKGCFKYVNQRWHHALGYGPEEIGSLNIFDVLDQGCLDKCRLSFARVLSGQEVLVEAVFRTKNGKAIMVKGNCNSSQAPGKPTWVRGIFRDVTEKKRSQQLQEAMYQIANETALSSNLNDLYRSLHNILGRLLDTTNFYIAIYDNNTERLSFPYFVDEYDPAPQSRPMGSGITEYLIRSKKPLLATPEVYQKLMDSGQVRMVGKAPLDWLGVPLLVSDRYSGALVVQTYDQGIRFGEREKEILTFISEQVAFAIHRKQSEEELRGREEQYRTLVDQLPAVTFRLALDRENSTTFISRQTEQILGFTSREWMDDPKLWIKQVHSDDRTKCSEGLKKVATGNGPVQQEYRMHTKDGKLIWAYEHLEQIKDGEGNSLFIQGVMLDITDRKQAEEALRMSEERYRTLVEQISDVIFLLDPSGIVQYISPAVERMTQFTVKEITGQPFSRFIHPDDLPDLTKVFQNRLQGPGDPYECRLIDKNGGVVFVRSASRPLSEGGGDPLGLIGSLTDITQAKQMAGQLQQAQKMEAIGQLAGGIAHDFNNLLAGIIGQAEMLQIKLINQPSLAALAEKILTTGEHAASLTKQLLTFARKGNYQQVPVNLHRIVAEVAGILGNTVNKNINVRQALSANPCTVLGDPAVLENAILNLCLNARDAMAEGGNLTITTQVAELDESYVKNHSYKIPVGRYIKISVSDTGQGMSREIQSHIFEPFFTTKEQGKGTGLGLASVYGCVKAHNGSIEVYSEEGHGSTFNIYLPLAELGPEKNGEAAKQPAQKGTGNILLVDDEQTIRDITSQMLGDQGYTVIMLANGQEAVNYYREHFREIDLVILDMIMPLMNGHDAFLKMKEINPGIKALLSSGYSMEEEAQDLMKSGVRDFLQKPYRLAELTQKINQALATEV</sequence>
<dbReference type="InterPro" id="IPR036097">
    <property type="entry name" value="HisK_dim/P_sf"/>
</dbReference>
<dbReference type="InterPro" id="IPR000014">
    <property type="entry name" value="PAS"/>
</dbReference>
<evidence type="ECO:0000259" key="8">
    <source>
        <dbReference type="PROSITE" id="PS50110"/>
    </source>
</evidence>
<evidence type="ECO:0000259" key="9">
    <source>
        <dbReference type="PROSITE" id="PS50112"/>
    </source>
</evidence>
<proteinExistence type="predicted"/>
<evidence type="ECO:0000256" key="4">
    <source>
        <dbReference type="ARBA" id="ARBA00022679"/>
    </source>
</evidence>
<evidence type="ECO:0000259" key="7">
    <source>
        <dbReference type="PROSITE" id="PS50109"/>
    </source>
</evidence>
<dbReference type="Pfam" id="PF08447">
    <property type="entry name" value="PAS_3"/>
    <property type="match status" value="1"/>
</dbReference>
<feature type="modified residue" description="4-aspartylphosphate" evidence="6">
    <location>
        <position position="979"/>
    </location>
</feature>
<dbReference type="Pfam" id="PF13185">
    <property type="entry name" value="GAF_2"/>
    <property type="match status" value="1"/>
</dbReference>
<dbReference type="CDD" id="cd00156">
    <property type="entry name" value="REC"/>
    <property type="match status" value="1"/>
</dbReference>
<dbReference type="InterPro" id="IPR003661">
    <property type="entry name" value="HisK_dim/P_dom"/>
</dbReference>
<dbReference type="SUPFAM" id="SSF47384">
    <property type="entry name" value="Homodimeric domain of signal transducing histidine kinase"/>
    <property type="match status" value="1"/>
</dbReference>
<dbReference type="SMART" id="SM00086">
    <property type="entry name" value="PAC"/>
    <property type="match status" value="2"/>
</dbReference>
<dbReference type="PRINTS" id="PR00344">
    <property type="entry name" value="BCTRLSENSOR"/>
</dbReference>
<dbReference type="InterPro" id="IPR003018">
    <property type="entry name" value="GAF"/>
</dbReference>
<protein>
    <recommendedName>
        <fullName evidence="2">histidine kinase</fullName>
        <ecNumber evidence="2">2.7.13.3</ecNumber>
    </recommendedName>
</protein>
<dbReference type="CDD" id="cd00130">
    <property type="entry name" value="PAS"/>
    <property type="match status" value="3"/>
</dbReference>
<dbReference type="InterPro" id="IPR052162">
    <property type="entry name" value="Sensor_kinase/Photoreceptor"/>
</dbReference>
<dbReference type="InterPro" id="IPR001610">
    <property type="entry name" value="PAC"/>
</dbReference>
<comment type="caution">
    <text evidence="11">The sequence shown here is derived from an EMBL/GenBank/DDBJ whole genome shotgun (WGS) entry which is preliminary data.</text>
</comment>
<dbReference type="InterPro" id="IPR013655">
    <property type="entry name" value="PAS_fold_3"/>
</dbReference>
<keyword evidence="5" id="KW-0418">Kinase</keyword>
<dbReference type="PANTHER" id="PTHR43304:SF1">
    <property type="entry name" value="PAC DOMAIN-CONTAINING PROTEIN"/>
    <property type="match status" value="1"/>
</dbReference>
<dbReference type="SMART" id="SM00065">
    <property type="entry name" value="GAF"/>
    <property type="match status" value="1"/>
</dbReference>
<dbReference type="EMBL" id="MFFM01000045">
    <property type="protein sequence ID" value="OGF09212.1"/>
    <property type="molecule type" value="Genomic_DNA"/>
</dbReference>
<feature type="domain" description="Response regulatory" evidence="8">
    <location>
        <begin position="928"/>
        <end position="1044"/>
    </location>
</feature>
<dbReference type="SUPFAM" id="SSF55781">
    <property type="entry name" value="GAF domain-like"/>
    <property type="match status" value="1"/>
</dbReference>
<dbReference type="Pfam" id="PF02518">
    <property type="entry name" value="HATPase_c"/>
    <property type="match status" value="1"/>
</dbReference>
<dbReference type="InterPro" id="IPR011006">
    <property type="entry name" value="CheY-like_superfamily"/>
</dbReference>
<evidence type="ECO:0000256" key="6">
    <source>
        <dbReference type="PROSITE-ProRule" id="PRU00169"/>
    </source>
</evidence>
<evidence type="ECO:0000256" key="2">
    <source>
        <dbReference type="ARBA" id="ARBA00012438"/>
    </source>
</evidence>
<dbReference type="SMART" id="SM00448">
    <property type="entry name" value="REC"/>
    <property type="match status" value="2"/>
</dbReference>
<dbReference type="SUPFAM" id="SSF55874">
    <property type="entry name" value="ATPase domain of HSP90 chaperone/DNA topoisomerase II/histidine kinase"/>
    <property type="match status" value="1"/>
</dbReference>
<feature type="domain" description="PAS" evidence="9">
    <location>
        <begin position="132"/>
        <end position="174"/>
    </location>
</feature>
<evidence type="ECO:0000256" key="3">
    <source>
        <dbReference type="ARBA" id="ARBA00022553"/>
    </source>
</evidence>
<feature type="domain" description="PAS" evidence="9">
    <location>
        <begin position="547"/>
        <end position="617"/>
    </location>
</feature>
<dbReference type="PROSITE" id="PS50109">
    <property type="entry name" value="HIS_KIN"/>
    <property type="match status" value="1"/>
</dbReference>
<feature type="domain" description="Response regulatory" evidence="8">
    <location>
        <begin position="5"/>
        <end position="120"/>
    </location>
</feature>
<dbReference type="InterPro" id="IPR000700">
    <property type="entry name" value="PAS-assoc_C"/>
</dbReference>
<gene>
    <name evidence="11" type="ORF">A2024_04480</name>
</gene>
<dbReference type="InterPro" id="IPR004358">
    <property type="entry name" value="Sig_transdc_His_kin-like_C"/>
</dbReference>
<dbReference type="GO" id="GO:0006355">
    <property type="term" value="P:regulation of DNA-templated transcription"/>
    <property type="evidence" value="ECO:0007669"/>
    <property type="project" value="InterPro"/>
</dbReference>
<dbReference type="Gene3D" id="3.30.450.20">
    <property type="entry name" value="PAS domain"/>
    <property type="match status" value="3"/>
</dbReference>
<dbReference type="InterPro" id="IPR035965">
    <property type="entry name" value="PAS-like_dom_sf"/>
</dbReference>
<dbReference type="InterPro" id="IPR005467">
    <property type="entry name" value="His_kinase_dom"/>
</dbReference>
<dbReference type="PROSITE" id="PS50113">
    <property type="entry name" value="PAC"/>
    <property type="match status" value="2"/>
</dbReference>
<keyword evidence="3 6" id="KW-0597">Phosphoprotein</keyword>
<dbReference type="EC" id="2.7.13.3" evidence="2"/>
<dbReference type="Gene3D" id="3.40.50.2300">
    <property type="match status" value="2"/>
</dbReference>
<dbReference type="InterPro" id="IPR001789">
    <property type="entry name" value="Sig_transdc_resp-reg_receiver"/>
</dbReference>
<dbReference type="Gene3D" id="6.10.250.490">
    <property type="match status" value="1"/>
</dbReference>
<dbReference type="GO" id="GO:0000155">
    <property type="term" value="F:phosphorelay sensor kinase activity"/>
    <property type="evidence" value="ECO:0007669"/>
    <property type="project" value="InterPro"/>
</dbReference>
<dbReference type="Gene3D" id="3.30.450.40">
    <property type="match status" value="1"/>
</dbReference>
<dbReference type="PROSITE" id="PS50112">
    <property type="entry name" value="PAS"/>
    <property type="match status" value="3"/>
</dbReference>
<feature type="domain" description="PAS" evidence="9">
    <location>
        <begin position="417"/>
        <end position="491"/>
    </location>
</feature>
<dbReference type="CDD" id="cd00082">
    <property type="entry name" value="HisKA"/>
    <property type="match status" value="1"/>
</dbReference>
<dbReference type="Proteomes" id="UP000177230">
    <property type="component" value="Unassembled WGS sequence"/>
</dbReference>
<dbReference type="SUPFAM" id="SSF55785">
    <property type="entry name" value="PYP-like sensor domain (PAS domain)"/>
    <property type="match status" value="3"/>
</dbReference>
<organism evidence="11 12">
    <name type="scientific">Candidatus Edwardsbacteria bacterium GWF2_54_11</name>
    <dbReference type="NCBI Taxonomy" id="1817851"/>
    <lineage>
        <taxon>Bacteria</taxon>
        <taxon>Candidatus Edwardsiibacteriota</taxon>
    </lineage>
</organism>
<feature type="modified residue" description="4-aspartylphosphate" evidence="6">
    <location>
        <position position="55"/>
    </location>
</feature>
<dbReference type="PROSITE" id="PS50110">
    <property type="entry name" value="RESPONSE_REGULATORY"/>
    <property type="match status" value="2"/>
</dbReference>
<dbReference type="SMART" id="SM00091">
    <property type="entry name" value="PAS"/>
    <property type="match status" value="3"/>
</dbReference>
<dbReference type="SMART" id="SM00387">
    <property type="entry name" value="HATPase_c"/>
    <property type="match status" value="1"/>
</dbReference>
<dbReference type="Pfam" id="PF00072">
    <property type="entry name" value="Response_reg"/>
    <property type="match status" value="2"/>
</dbReference>
<keyword evidence="4" id="KW-0808">Transferase</keyword>
<dbReference type="PANTHER" id="PTHR43304">
    <property type="entry name" value="PHYTOCHROME-LIKE PROTEIN CPH1"/>
    <property type="match status" value="1"/>
</dbReference>
<dbReference type="NCBIfam" id="TIGR00229">
    <property type="entry name" value="sensory_box"/>
    <property type="match status" value="3"/>
</dbReference>
<comment type="catalytic activity">
    <reaction evidence="1">
        <text>ATP + protein L-histidine = ADP + protein N-phospho-L-histidine.</text>
        <dbReference type="EC" id="2.7.13.3"/>
    </reaction>
</comment>
<dbReference type="Pfam" id="PF00512">
    <property type="entry name" value="HisKA"/>
    <property type="match status" value="1"/>
</dbReference>
<feature type="domain" description="PAC" evidence="10">
    <location>
        <begin position="494"/>
        <end position="546"/>
    </location>
</feature>
<dbReference type="Gene3D" id="1.10.287.130">
    <property type="match status" value="1"/>
</dbReference>